<dbReference type="AlphaFoldDB" id="A0A6L9FYU1"/>
<feature type="region of interest" description="Disordered" evidence="1">
    <location>
        <begin position="177"/>
        <end position="196"/>
    </location>
</feature>
<sequence>MRMQVAGEESMCEVETCLLLPHTVTNLAEFTAHPDRHLVSIEEDPGRAAKLWFERAAKNPYGGDGVVQIRYFGAHLVPPGAWDDTEAIWTALLDVLEGFCSTGAGYGSFCAEVTLVGNPHAAEFSVGGVSNRIEPRVFIPAVLDGAKRYFHWVENMVGRTHPGISERIEALAGLTDHFSPPRAPANPSAAGRSLDV</sequence>
<gene>
    <name evidence="2" type="ORF">GT020_01480</name>
</gene>
<reference evidence="2 3" key="1">
    <citation type="submission" date="2020-01" db="EMBL/GenBank/DDBJ databases">
        <title>Glutamicibacter soli M275.</title>
        <authorList>
            <person name="Meng X."/>
        </authorList>
    </citation>
    <scope>NUCLEOTIDE SEQUENCE [LARGE SCALE GENOMIC DNA]</scope>
    <source>
        <strain evidence="2 3">M275</strain>
    </source>
</reference>
<evidence type="ECO:0000256" key="1">
    <source>
        <dbReference type="SAM" id="MobiDB-lite"/>
    </source>
</evidence>
<feature type="compositionally biased region" description="Low complexity" evidence="1">
    <location>
        <begin position="185"/>
        <end position="196"/>
    </location>
</feature>
<proteinExistence type="predicted"/>
<protein>
    <submittedName>
        <fullName evidence="2">Uncharacterized protein</fullName>
    </submittedName>
</protein>
<organism evidence="2 3">
    <name type="scientific">Glutamicibacter soli</name>
    <dbReference type="NCBI Taxonomy" id="453836"/>
    <lineage>
        <taxon>Bacteria</taxon>
        <taxon>Bacillati</taxon>
        <taxon>Actinomycetota</taxon>
        <taxon>Actinomycetes</taxon>
        <taxon>Micrococcales</taxon>
        <taxon>Micrococcaceae</taxon>
        <taxon>Glutamicibacter</taxon>
    </lineage>
</organism>
<evidence type="ECO:0000313" key="3">
    <source>
        <dbReference type="Proteomes" id="UP000477543"/>
    </source>
</evidence>
<evidence type="ECO:0000313" key="2">
    <source>
        <dbReference type="EMBL" id="NAZ14741.1"/>
    </source>
</evidence>
<dbReference type="EMBL" id="WYDN01000001">
    <property type="protein sequence ID" value="NAZ14741.1"/>
    <property type="molecule type" value="Genomic_DNA"/>
</dbReference>
<comment type="caution">
    <text evidence="2">The sequence shown here is derived from an EMBL/GenBank/DDBJ whole genome shotgun (WGS) entry which is preliminary data.</text>
</comment>
<dbReference type="RefSeq" id="WP_161447052.1">
    <property type="nucleotide sequence ID" value="NZ_WYDN01000001.1"/>
</dbReference>
<name>A0A6L9FYU1_9MICC</name>
<dbReference type="Proteomes" id="UP000477543">
    <property type="component" value="Unassembled WGS sequence"/>
</dbReference>
<accession>A0A6L9FYU1</accession>